<sequence>MAASGIVTLGSPSAAATTCTAGTTSDFNGDGVTDTVIADPEATVDGVKRAGLVRVVLGGGKGVSEISQATAGMNATPEANDHFGLSRTSYDADGDGCTDLVVGTPYEDVAASGKQLVDAGAIYVIHGTPTGIGAGSKIEAYTQAQLDPATSTEAYDWFGYSMRAGTTAAGEPYLVVGVPGEDITVDGKNNTDAGGIEYIQGTTVVSVNEDSPGVSGVVESNDRFGYSVTGTNRFFAVGSPGEAIGDQEFAGGVSVFSHTLSGGLPTPLVGLDQDATGISGVPEAGDGFGTAVSIASYRPSGQTYNSDAILAIGIPGEDIGTVADAGSVAVVRVQPSGAFTQVTAFDASSTDVEGDPAAGDFMGQHVTINNTDTTVVTSTATIRLAAGVPGKDTATVKDAGAIQIFRPMDTAIGANDRLLTRGSGLPGTATARDYVGTTLTSGTTNLYVGVPWSKSSDAPKGALYVLPWTDVDGTTSTGTKTYLPGQDGLPDAGTAFGFVG</sequence>
<dbReference type="SMART" id="SM00191">
    <property type="entry name" value="Int_alpha"/>
    <property type="match status" value="4"/>
</dbReference>
<protein>
    <recommendedName>
        <fullName evidence="6">Esterase</fullName>
    </recommendedName>
</protein>
<keyword evidence="5" id="KW-1185">Reference proteome</keyword>
<evidence type="ECO:0000256" key="1">
    <source>
        <dbReference type="ARBA" id="ARBA00022729"/>
    </source>
</evidence>
<comment type="caution">
    <text evidence="4">The sequence shown here is derived from an EMBL/GenBank/DDBJ whole genome shotgun (WGS) entry which is preliminary data.</text>
</comment>
<keyword evidence="3" id="KW-0325">Glycoprotein</keyword>
<dbReference type="OrthoDB" id="4330330at2"/>
<keyword evidence="1" id="KW-0732">Signal</keyword>
<dbReference type="SUPFAM" id="SSF69318">
    <property type="entry name" value="Integrin alpha N-terminal domain"/>
    <property type="match status" value="1"/>
</dbReference>
<dbReference type="PANTHER" id="PTHR36220">
    <property type="entry name" value="UNNAMED PRODUCT"/>
    <property type="match status" value="1"/>
</dbReference>
<name>A0A1J4NKN0_9ACTN</name>
<dbReference type="PANTHER" id="PTHR36220:SF1">
    <property type="entry name" value="GAMMA TUBULIN COMPLEX COMPONENT C-TERMINAL DOMAIN-CONTAINING PROTEIN"/>
    <property type="match status" value="1"/>
</dbReference>
<evidence type="ECO:0000313" key="4">
    <source>
        <dbReference type="EMBL" id="OIJ62714.1"/>
    </source>
</evidence>
<evidence type="ECO:0000256" key="2">
    <source>
        <dbReference type="ARBA" id="ARBA00022737"/>
    </source>
</evidence>
<evidence type="ECO:0000313" key="5">
    <source>
        <dbReference type="Proteomes" id="UP000034196"/>
    </source>
</evidence>
<dbReference type="PROSITE" id="PS51470">
    <property type="entry name" value="FG_GAP"/>
    <property type="match status" value="1"/>
</dbReference>
<dbReference type="Pfam" id="PF01839">
    <property type="entry name" value="FG-GAP"/>
    <property type="match status" value="1"/>
</dbReference>
<dbReference type="Proteomes" id="UP000034196">
    <property type="component" value="Unassembled WGS sequence"/>
</dbReference>
<evidence type="ECO:0000256" key="3">
    <source>
        <dbReference type="ARBA" id="ARBA00023180"/>
    </source>
</evidence>
<organism evidence="4 5">
    <name type="scientific">Streptomyces mangrovisoli</name>
    <dbReference type="NCBI Taxonomy" id="1428628"/>
    <lineage>
        <taxon>Bacteria</taxon>
        <taxon>Bacillati</taxon>
        <taxon>Actinomycetota</taxon>
        <taxon>Actinomycetes</taxon>
        <taxon>Kitasatosporales</taxon>
        <taxon>Streptomycetaceae</taxon>
        <taxon>Streptomyces</taxon>
    </lineage>
</organism>
<dbReference type="Gene3D" id="2.130.10.130">
    <property type="entry name" value="Integrin alpha, N-terminal"/>
    <property type="match status" value="2"/>
</dbReference>
<keyword evidence="2" id="KW-0677">Repeat</keyword>
<accession>A0A1J4NKN0</accession>
<evidence type="ECO:0008006" key="6">
    <source>
        <dbReference type="Google" id="ProtNLM"/>
    </source>
</evidence>
<dbReference type="AlphaFoldDB" id="A0A1J4NKN0"/>
<dbReference type="InterPro" id="IPR013519">
    <property type="entry name" value="Int_alpha_beta-p"/>
</dbReference>
<proteinExistence type="predicted"/>
<dbReference type="InterPro" id="IPR028994">
    <property type="entry name" value="Integrin_alpha_N"/>
</dbReference>
<dbReference type="EMBL" id="LAVA02000146">
    <property type="protein sequence ID" value="OIJ62714.1"/>
    <property type="molecule type" value="Genomic_DNA"/>
</dbReference>
<reference evidence="4" key="1">
    <citation type="submission" date="2016-10" db="EMBL/GenBank/DDBJ databases">
        <title>Genome sequence of Streptomyces mangrovisoli MUSC 149.</title>
        <authorList>
            <person name="Lee L.-H."/>
            <person name="Ser H.-L."/>
        </authorList>
    </citation>
    <scope>NUCLEOTIDE SEQUENCE [LARGE SCALE GENOMIC DNA]</scope>
    <source>
        <strain evidence="4">MUSC 149</strain>
    </source>
</reference>
<gene>
    <name evidence="4" type="ORF">WN71_038030</name>
</gene>
<dbReference type="STRING" id="1428628.WN71_038030"/>
<dbReference type="InterPro" id="IPR013517">
    <property type="entry name" value="FG-GAP"/>
</dbReference>